<gene>
    <name evidence="1" type="ORF">IMCC3135_12015</name>
</gene>
<dbReference type="AlphaFoldDB" id="A0A2Z2NR63"/>
<dbReference type="EMBL" id="CP018632">
    <property type="protein sequence ID" value="ASJ72491.1"/>
    <property type="molecule type" value="Genomic_DNA"/>
</dbReference>
<dbReference type="KEGG" id="gai:IMCC3135_12015"/>
<protein>
    <submittedName>
        <fullName evidence="1">Uncharacterized protein</fullName>
    </submittedName>
</protein>
<accession>A0A2Z2NR63</accession>
<evidence type="ECO:0000313" key="1">
    <source>
        <dbReference type="EMBL" id="ASJ72491.1"/>
    </source>
</evidence>
<proteinExistence type="predicted"/>
<organism evidence="1 2">
    <name type="scientific">Granulosicoccus antarcticus IMCC3135</name>
    <dbReference type="NCBI Taxonomy" id="1192854"/>
    <lineage>
        <taxon>Bacteria</taxon>
        <taxon>Pseudomonadati</taxon>
        <taxon>Pseudomonadota</taxon>
        <taxon>Gammaproteobacteria</taxon>
        <taxon>Chromatiales</taxon>
        <taxon>Granulosicoccaceae</taxon>
        <taxon>Granulosicoccus</taxon>
    </lineage>
</organism>
<keyword evidence="2" id="KW-1185">Reference proteome</keyword>
<evidence type="ECO:0000313" key="2">
    <source>
        <dbReference type="Proteomes" id="UP000250079"/>
    </source>
</evidence>
<name>A0A2Z2NR63_9GAMM</name>
<reference evidence="1 2" key="1">
    <citation type="submission" date="2016-12" db="EMBL/GenBank/DDBJ databases">
        <authorList>
            <person name="Song W.-J."/>
            <person name="Kurnit D.M."/>
        </authorList>
    </citation>
    <scope>NUCLEOTIDE SEQUENCE [LARGE SCALE GENOMIC DNA]</scope>
    <source>
        <strain evidence="1 2">IMCC3135</strain>
    </source>
</reference>
<dbReference type="RefSeq" id="WP_157735932.1">
    <property type="nucleotide sequence ID" value="NZ_CP018632.1"/>
</dbReference>
<dbReference type="Proteomes" id="UP000250079">
    <property type="component" value="Chromosome"/>
</dbReference>
<sequence length="92" mass="10118">MPNSKNALHESRLSTTLHDLTGPMLTARGFTSELRLARESALALLAALPDETSPEVLQGLKEQIDTEMNHCLFRIDESLSKLDASIDSLRNA</sequence>